<protein>
    <recommendedName>
        <fullName evidence="3">BTB domain-containing protein</fullName>
    </recommendedName>
</protein>
<dbReference type="eggNOG" id="KOG0519">
    <property type="taxonomic scope" value="Eukaryota"/>
</dbReference>
<evidence type="ECO:0008006" key="3">
    <source>
        <dbReference type="Google" id="ProtNLM"/>
    </source>
</evidence>
<comment type="caution">
    <text evidence="1">The sequence shown here is derived from an EMBL/GenBank/DDBJ whole genome shotgun (WGS) entry which is preliminary data.</text>
</comment>
<organism evidence="1 2">
    <name type="scientific">Moniliophthora roreri</name>
    <name type="common">Frosty pod rot fungus</name>
    <name type="synonym">Monilia roreri</name>
    <dbReference type="NCBI Taxonomy" id="221103"/>
    <lineage>
        <taxon>Eukaryota</taxon>
        <taxon>Fungi</taxon>
        <taxon>Dikarya</taxon>
        <taxon>Basidiomycota</taxon>
        <taxon>Agaricomycotina</taxon>
        <taxon>Agaricomycetes</taxon>
        <taxon>Agaricomycetidae</taxon>
        <taxon>Agaricales</taxon>
        <taxon>Marasmiineae</taxon>
        <taxon>Marasmiaceae</taxon>
        <taxon>Moniliophthora</taxon>
    </lineage>
</organism>
<name>A0A0W0EYM1_MONRR</name>
<dbReference type="Proteomes" id="UP000054988">
    <property type="component" value="Unassembled WGS sequence"/>
</dbReference>
<sequence>MSSQQVNMSERDRNTSFSLRQSRNEVLHTAASSYQHQKAAPISISQSFGPDTAQNLDRPPVNVILITYDPVGYYVDEYTLLKYSNNHFKGLLPLAYKEKEKRLIFLRDISSSELDIVLQAIYNIAQSTTTPGSGVGSALDFQVLAKGIGWLSIFGIPPKAVIVPHTHLFDRILSFAPLHPLETYSFAGQHDIEDLARAASSHTLSVDLSNISEELALQMGALYLSRLFRLHVGREGILKGLLEKEPNFHNETEECRIENQTILREKWNMAIATLTWEIKANTPTSLIRETVIARTSCITCNDCIKARDTRLSTILTEWSMATRTI</sequence>
<reference evidence="1 2" key="1">
    <citation type="submission" date="2015-12" db="EMBL/GenBank/DDBJ databases">
        <title>Draft genome sequence of Moniliophthora roreri, the causal agent of frosty pod rot of cacao.</title>
        <authorList>
            <person name="Aime M.C."/>
            <person name="Diaz-Valderrama J.R."/>
            <person name="Kijpornyongpan T."/>
            <person name="Phillips-Mora W."/>
        </authorList>
    </citation>
    <scope>NUCLEOTIDE SEQUENCE [LARGE SCALE GENOMIC DNA]</scope>
    <source>
        <strain evidence="1 2">MCA 2952</strain>
    </source>
</reference>
<evidence type="ECO:0000313" key="2">
    <source>
        <dbReference type="Proteomes" id="UP000054988"/>
    </source>
</evidence>
<evidence type="ECO:0000313" key="1">
    <source>
        <dbReference type="EMBL" id="KTB29147.1"/>
    </source>
</evidence>
<dbReference type="EMBL" id="LATX01002447">
    <property type="protein sequence ID" value="KTB29147.1"/>
    <property type="molecule type" value="Genomic_DNA"/>
</dbReference>
<gene>
    <name evidence="1" type="ORF">WG66_18276</name>
</gene>
<accession>A0A0W0EYM1</accession>
<proteinExistence type="predicted"/>
<dbReference type="AlphaFoldDB" id="A0A0W0EYM1"/>